<dbReference type="InterPro" id="IPR039065">
    <property type="entry name" value="AcoX-like"/>
</dbReference>
<keyword evidence="2" id="KW-1185">Reference proteome</keyword>
<accession>A0AA37W6L9</accession>
<dbReference type="RefSeq" id="WP_284378575.1">
    <property type="nucleotide sequence ID" value="NZ_BSNM01000003.1"/>
</dbReference>
<dbReference type="Pfam" id="PF20143">
    <property type="entry name" value="NAD_kinase_C"/>
    <property type="match status" value="1"/>
</dbReference>
<reference evidence="1" key="2">
    <citation type="submission" date="2023-01" db="EMBL/GenBank/DDBJ databases">
        <title>Draft genome sequence of Litoribrevibacter albus strain NBRC 110071.</title>
        <authorList>
            <person name="Sun Q."/>
            <person name="Mori K."/>
        </authorList>
    </citation>
    <scope>NUCLEOTIDE SEQUENCE</scope>
    <source>
        <strain evidence="1">NBRC 110071</strain>
    </source>
</reference>
<proteinExistence type="predicted"/>
<dbReference type="SUPFAM" id="SSF111331">
    <property type="entry name" value="NAD kinase/diacylglycerol kinase-like"/>
    <property type="match status" value="1"/>
</dbReference>
<dbReference type="InterPro" id="IPR011386">
    <property type="entry name" value="Put_ATP-NAD_kin"/>
</dbReference>
<dbReference type="EMBL" id="BSNM01000003">
    <property type="protein sequence ID" value="GLQ30104.1"/>
    <property type="molecule type" value="Genomic_DNA"/>
</dbReference>
<keyword evidence="1" id="KW-0808">Transferase</keyword>
<organism evidence="1 2">
    <name type="scientific">Litoribrevibacter albus</name>
    <dbReference type="NCBI Taxonomy" id="1473156"/>
    <lineage>
        <taxon>Bacteria</taxon>
        <taxon>Pseudomonadati</taxon>
        <taxon>Pseudomonadota</taxon>
        <taxon>Gammaproteobacteria</taxon>
        <taxon>Oceanospirillales</taxon>
        <taxon>Oceanospirillaceae</taxon>
        <taxon>Litoribrevibacter</taxon>
    </lineage>
</organism>
<reference evidence="1" key="1">
    <citation type="journal article" date="2014" name="Int. J. Syst. Evol. Microbiol.">
        <title>Complete genome sequence of Corynebacterium casei LMG S-19264T (=DSM 44701T), isolated from a smear-ripened cheese.</title>
        <authorList>
            <consortium name="US DOE Joint Genome Institute (JGI-PGF)"/>
            <person name="Walter F."/>
            <person name="Albersmeier A."/>
            <person name="Kalinowski J."/>
            <person name="Ruckert C."/>
        </authorList>
    </citation>
    <scope>NUCLEOTIDE SEQUENCE</scope>
    <source>
        <strain evidence="1">NBRC 110071</strain>
    </source>
</reference>
<dbReference type="GO" id="GO:0005524">
    <property type="term" value="F:ATP binding"/>
    <property type="evidence" value="ECO:0007669"/>
    <property type="project" value="UniProtKB-ARBA"/>
</dbReference>
<dbReference type="GO" id="GO:0051287">
    <property type="term" value="F:NAD binding"/>
    <property type="evidence" value="ECO:0007669"/>
    <property type="project" value="UniProtKB-ARBA"/>
</dbReference>
<dbReference type="PIRSF" id="PIRSF016907">
    <property type="entry name" value="Kin_ATP-NAD"/>
    <property type="match status" value="1"/>
</dbReference>
<gene>
    <name evidence="1" type="ORF">GCM10007876_05820</name>
</gene>
<dbReference type="GO" id="GO:0006741">
    <property type="term" value="P:NADP+ biosynthetic process"/>
    <property type="evidence" value="ECO:0007669"/>
    <property type="project" value="InterPro"/>
</dbReference>
<dbReference type="Proteomes" id="UP001161389">
    <property type="component" value="Unassembled WGS sequence"/>
</dbReference>
<dbReference type="InterPro" id="IPR017438">
    <property type="entry name" value="ATP-NAD_kinase_N"/>
</dbReference>
<dbReference type="Pfam" id="PF01513">
    <property type="entry name" value="NAD_kinase"/>
    <property type="match status" value="1"/>
</dbReference>
<evidence type="ECO:0000313" key="2">
    <source>
        <dbReference type="Proteomes" id="UP001161389"/>
    </source>
</evidence>
<comment type="caution">
    <text evidence="1">The sequence shown here is derived from an EMBL/GenBank/DDBJ whole genome shotgun (WGS) entry which is preliminary data.</text>
</comment>
<dbReference type="InterPro" id="IPR016064">
    <property type="entry name" value="NAD/diacylglycerol_kinase_sf"/>
</dbReference>
<evidence type="ECO:0000313" key="1">
    <source>
        <dbReference type="EMBL" id="GLQ30104.1"/>
    </source>
</evidence>
<dbReference type="InterPro" id="IPR002504">
    <property type="entry name" value="NADK"/>
</dbReference>
<dbReference type="AlphaFoldDB" id="A0AA37W6L9"/>
<protein>
    <submittedName>
        <fullName evidence="1">ATP-NAD kinase</fullName>
    </submittedName>
</protein>
<sequence length="387" mass="41362">MNQLKIGLLINPLAGLGGSVGLKGSDGVADQAISMGAVPKAQERVAVALEMLLKHNAFLSFVTAPGLMGESLLSSMGFQSVSVIALEDKDYSHIGATDASDTSLSVRQFLDHSVDLILFAGGDGTARDICSVVGESIPVLGIPAGVKIHSAVYAVNPQSAGALLLQMIEGELIGVRSADVRDIDEEAFRDGRVQARLYGEMLVPEEGRFVQMMKCGGIEKEEWVITDIAAEIVETMEDDVLYIIGSGATTKAILDELGLEGTLLGVDLVRNRELVANDVSEAQLVEYIDQADQAKLVISVIGGQGHVFGRGNQQLSPQVIRKLGKDHIQIIATKTKIKSLEGRPMLTDTGDMALDRELCGWYRITTGYQDEIVYPVSDGVTSYSVCP</sequence>
<name>A0AA37W6L9_9GAMM</name>
<keyword evidence="1" id="KW-0418">Kinase</keyword>
<dbReference type="GO" id="GO:0003951">
    <property type="term" value="F:NAD+ kinase activity"/>
    <property type="evidence" value="ECO:0007669"/>
    <property type="project" value="InterPro"/>
</dbReference>
<dbReference type="Gene3D" id="3.40.50.10330">
    <property type="entry name" value="Probable inorganic polyphosphate/atp-NAD kinase, domain 1"/>
    <property type="match status" value="1"/>
</dbReference>
<dbReference type="PANTHER" id="PTHR40697">
    <property type="entry name" value="ACETOIN CATABOLISM PROTEIN X"/>
    <property type="match status" value="1"/>
</dbReference>
<dbReference type="PANTHER" id="PTHR40697:SF2">
    <property type="entry name" value="ATP-NAD KINASE-RELATED"/>
    <property type="match status" value="1"/>
</dbReference>